<accession>A0A843WWK6</accession>
<evidence type="ECO:0000313" key="2">
    <source>
        <dbReference type="Proteomes" id="UP000652761"/>
    </source>
</evidence>
<reference evidence="1" key="1">
    <citation type="submission" date="2017-07" db="EMBL/GenBank/DDBJ databases">
        <title>Taro Niue Genome Assembly and Annotation.</title>
        <authorList>
            <person name="Atibalentja N."/>
            <person name="Keating K."/>
            <person name="Fields C.J."/>
        </authorList>
    </citation>
    <scope>NUCLEOTIDE SEQUENCE</scope>
    <source>
        <strain evidence="1">Niue_2</strain>
        <tissue evidence="1">Leaf</tissue>
    </source>
</reference>
<proteinExistence type="predicted"/>
<evidence type="ECO:0000313" key="1">
    <source>
        <dbReference type="EMBL" id="MQM12517.1"/>
    </source>
</evidence>
<organism evidence="1 2">
    <name type="scientific">Colocasia esculenta</name>
    <name type="common">Wild taro</name>
    <name type="synonym">Arum esculentum</name>
    <dbReference type="NCBI Taxonomy" id="4460"/>
    <lineage>
        <taxon>Eukaryota</taxon>
        <taxon>Viridiplantae</taxon>
        <taxon>Streptophyta</taxon>
        <taxon>Embryophyta</taxon>
        <taxon>Tracheophyta</taxon>
        <taxon>Spermatophyta</taxon>
        <taxon>Magnoliopsida</taxon>
        <taxon>Liliopsida</taxon>
        <taxon>Araceae</taxon>
        <taxon>Aroideae</taxon>
        <taxon>Colocasieae</taxon>
        <taxon>Colocasia</taxon>
    </lineage>
</organism>
<feature type="non-terminal residue" evidence="1">
    <location>
        <position position="97"/>
    </location>
</feature>
<gene>
    <name evidence="1" type="ORF">Taro_045435</name>
</gene>
<dbReference type="EMBL" id="NMUH01005343">
    <property type="protein sequence ID" value="MQM12517.1"/>
    <property type="molecule type" value="Genomic_DNA"/>
</dbReference>
<comment type="caution">
    <text evidence="1">The sequence shown here is derived from an EMBL/GenBank/DDBJ whole genome shotgun (WGS) entry which is preliminary data.</text>
</comment>
<sequence>GLTSAFVGGKGVAVGRSLASIDLAHFRLPTGARGEIVVRVAVTDRAGIDGSDGGSCEKLLGVQRESSAVEPARFQFSQCAPEGVAHYATDSCVLYRL</sequence>
<protein>
    <submittedName>
        <fullName evidence="1">Uncharacterized protein</fullName>
    </submittedName>
</protein>
<dbReference type="Proteomes" id="UP000652761">
    <property type="component" value="Unassembled WGS sequence"/>
</dbReference>
<dbReference type="AlphaFoldDB" id="A0A843WWK6"/>
<name>A0A843WWK6_COLES</name>
<keyword evidence="2" id="KW-1185">Reference proteome</keyword>